<feature type="compositionally biased region" description="Pro residues" evidence="1">
    <location>
        <begin position="1"/>
        <end position="10"/>
    </location>
</feature>
<name>A0A5C1K5A3_9CAUD</name>
<organism evidence="3 4">
    <name type="scientific">Pseudomonas phage PAP-JP</name>
    <dbReference type="NCBI Taxonomy" id="2583508"/>
    <lineage>
        <taxon>Viruses</taxon>
        <taxon>Duplodnaviria</taxon>
        <taxon>Heunggongvirae</taxon>
        <taxon>Uroviricota</taxon>
        <taxon>Caudoviricetes</taxon>
        <taxon>Vandenendeviridae</taxon>
        <taxon>Nankokuvirus</taxon>
        <taxon>Nankokuvirus KPP10</taxon>
    </lineage>
</organism>
<evidence type="ECO:0000256" key="2">
    <source>
        <dbReference type="SAM" id="Phobius"/>
    </source>
</evidence>
<evidence type="ECO:0000313" key="3">
    <source>
        <dbReference type="EMBL" id="QEM40962.1"/>
    </source>
</evidence>
<feature type="region of interest" description="Disordered" evidence="1">
    <location>
        <begin position="1"/>
        <end position="32"/>
    </location>
</feature>
<dbReference type="Proteomes" id="UP000322601">
    <property type="component" value="Genome"/>
</dbReference>
<feature type="transmembrane region" description="Helical" evidence="2">
    <location>
        <begin position="53"/>
        <end position="74"/>
    </location>
</feature>
<sequence>MTKPLDPPPTVEYVRTTRKAPPPPPPGPAVRWVKEGTTLDELARDLKLQHMKAWSVVVLAVILALTMMFSFLGMMQRLEENQVKLESEQVQAVKEAITKCEAGAGVLEVTLKGDRLTSYTCKFSK</sequence>
<evidence type="ECO:0000256" key="1">
    <source>
        <dbReference type="SAM" id="MobiDB-lite"/>
    </source>
</evidence>
<evidence type="ECO:0000313" key="4">
    <source>
        <dbReference type="Proteomes" id="UP000322601"/>
    </source>
</evidence>
<keyword evidence="2" id="KW-0812">Transmembrane</keyword>
<dbReference type="EMBL" id="MK799650">
    <property type="protein sequence ID" value="QEM40962.1"/>
    <property type="molecule type" value="Genomic_DNA"/>
</dbReference>
<reference evidence="3 4" key="1">
    <citation type="submission" date="2019-04" db="EMBL/GenBank/DDBJ databases">
        <title>Nucleotide sequence of the Pseudomonas aeruginosa phage PAP-JP.</title>
        <authorList>
            <person name="Hammerl J.A."/>
            <person name="Perleth J."/>
            <person name="Alter T."/>
            <person name="Goelz G."/>
            <person name="Orquera S."/>
        </authorList>
    </citation>
    <scope>NUCLEOTIDE SEQUENCE [LARGE SCALE GENOMIC DNA]</scope>
</reference>
<proteinExistence type="predicted"/>
<gene>
    <name evidence="3" type="ORF">PAPJP_036</name>
</gene>
<keyword evidence="2" id="KW-0472">Membrane</keyword>
<protein>
    <submittedName>
        <fullName evidence="3">Uncharacterized protein</fullName>
    </submittedName>
</protein>
<keyword evidence="2" id="KW-1133">Transmembrane helix</keyword>
<accession>A0A5C1K5A3</accession>